<comment type="caution">
    <text evidence="2">The sequence shown here is derived from an EMBL/GenBank/DDBJ whole genome shotgun (WGS) entry which is preliminary data.</text>
</comment>
<protein>
    <submittedName>
        <fullName evidence="2">Uncharacterized protein</fullName>
    </submittedName>
</protein>
<gene>
    <name evidence="2" type="ORF">R1sor_016438</name>
</gene>
<proteinExistence type="predicted"/>
<dbReference type="AlphaFoldDB" id="A0ABD3HJ08"/>
<feature type="region of interest" description="Disordered" evidence="1">
    <location>
        <begin position="289"/>
        <end position="346"/>
    </location>
</feature>
<dbReference type="EMBL" id="JBJQOH010000004">
    <property type="protein sequence ID" value="KAL3690129.1"/>
    <property type="molecule type" value="Genomic_DNA"/>
</dbReference>
<reference evidence="2 3" key="1">
    <citation type="submission" date="2024-09" db="EMBL/GenBank/DDBJ databases">
        <title>Chromosome-scale assembly of Riccia sorocarpa.</title>
        <authorList>
            <person name="Paukszto L."/>
        </authorList>
    </citation>
    <scope>NUCLEOTIDE SEQUENCE [LARGE SCALE GENOMIC DNA]</scope>
    <source>
        <strain evidence="2">LP-2024</strain>
        <tissue evidence="2">Aerial parts of the thallus</tissue>
    </source>
</reference>
<evidence type="ECO:0000313" key="2">
    <source>
        <dbReference type="EMBL" id="KAL3690129.1"/>
    </source>
</evidence>
<name>A0ABD3HJ08_9MARC</name>
<evidence type="ECO:0000256" key="1">
    <source>
        <dbReference type="SAM" id="MobiDB-lite"/>
    </source>
</evidence>
<evidence type="ECO:0000313" key="3">
    <source>
        <dbReference type="Proteomes" id="UP001633002"/>
    </source>
</evidence>
<sequence>MITNSDNNYHSLVVVLQPQFCKKHNKDDWREDFPSTWRFDCLGGNHSLAARYRITITHPGSYDELLMVNCIVYIGLTKSEAALIAHDDNADAQIRRRYTFPQQIEYYHKQWLERGDEETSDLRRRLTLETQVIGPAQTIASKMLSTEAYFDIAFKSGALWDATHAVFQKYDQKEGTGKRGKKGDGEGQINLNFIRSMTGISNERKTSILLRLLDGTIKIEDVKLEADASKVNDVMAGCFCKQVGVASWDEAKEKLPEYANKRRLNQFFNLFKDVVPAEQLLALLAPGGPSDSVQDPASGSSEVFPVAAGPSDPVQDPASGISAELHDRPVDDSSESRASVPDSLAA</sequence>
<dbReference type="Proteomes" id="UP001633002">
    <property type="component" value="Unassembled WGS sequence"/>
</dbReference>
<keyword evidence="3" id="KW-1185">Reference proteome</keyword>
<organism evidence="2 3">
    <name type="scientific">Riccia sorocarpa</name>
    <dbReference type="NCBI Taxonomy" id="122646"/>
    <lineage>
        <taxon>Eukaryota</taxon>
        <taxon>Viridiplantae</taxon>
        <taxon>Streptophyta</taxon>
        <taxon>Embryophyta</taxon>
        <taxon>Marchantiophyta</taxon>
        <taxon>Marchantiopsida</taxon>
        <taxon>Marchantiidae</taxon>
        <taxon>Marchantiales</taxon>
        <taxon>Ricciaceae</taxon>
        <taxon>Riccia</taxon>
    </lineage>
</organism>
<feature type="compositionally biased region" description="Polar residues" evidence="1">
    <location>
        <begin position="291"/>
        <end position="301"/>
    </location>
</feature>
<feature type="compositionally biased region" description="Basic and acidic residues" evidence="1">
    <location>
        <begin position="324"/>
        <end position="335"/>
    </location>
</feature>
<accession>A0ABD3HJ08</accession>